<organism evidence="4 5">
    <name type="scientific">Hoeflea poritis</name>
    <dbReference type="NCBI Taxonomy" id="2993659"/>
    <lineage>
        <taxon>Bacteria</taxon>
        <taxon>Pseudomonadati</taxon>
        <taxon>Pseudomonadota</taxon>
        <taxon>Alphaproteobacteria</taxon>
        <taxon>Hyphomicrobiales</taxon>
        <taxon>Rhizobiaceae</taxon>
        <taxon>Hoeflea</taxon>
    </lineage>
</organism>
<evidence type="ECO:0000313" key="4">
    <source>
        <dbReference type="EMBL" id="MDA4845294.1"/>
    </source>
</evidence>
<name>A0ABT4VKS8_9HYPH</name>
<keyword evidence="1" id="KW-0808">Transferase</keyword>
<evidence type="ECO:0000313" key="5">
    <source>
        <dbReference type="Proteomes" id="UP001148313"/>
    </source>
</evidence>
<dbReference type="InterPro" id="IPR016181">
    <property type="entry name" value="Acyl_CoA_acyltransferase"/>
</dbReference>
<evidence type="ECO:0000259" key="3">
    <source>
        <dbReference type="PROSITE" id="PS51186"/>
    </source>
</evidence>
<dbReference type="PROSITE" id="PS51186">
    <property type="entry name" value="GNAT"/>
    <property type="match status" value="1"/>
</dbReference>
<keyword evidence="5" id="KW-1185">Reference proteome</keyword>
<comment type="caution">
    <text evidence="4">The sequence shown here is derived from an EMBL/GenBank/DDBJ whole genome shotgun (WGS) entry which is preliminary data.</text>
</comment>
<protein>
    <submittedName>
        <fullName evidence="4">GNAT family N-acetyltransferase</fullName>
    </submittedName>
</protein>
<dbReference type="EMBL" id="JAPJZH010000004">
    <property type="protein sequence ID" value="MDA4845294.1"/>
    <property type="molecule type" value="Genomic_DNA"/>
</dbReference>
<dbReference type="SUPFAM" id="SSF55729">
    <property type="entry name" value="Acyl-CoA N-acyltransferases (Nat)"/>
    <property type="match status" value="1"/>
</dbReference>
<sequence length="184" mass="20089">MKPDPVQSDGYTIRPMRAGEAPRLLDIDTASTTLFSDVDIPEIAAISTVCGPSLEDFQRHIEGSGVHVACDSGDRPVGFIAYESVEAAIYVWLLSVHPDHIRRGLGSRLVASALDAGRSLGAQTCVLSTFRDVAFNAPFYRRQGFTELPLEEASAVFRKRFRDEVPAGTDPGLRLLMQYAFQSG</sequence>
<dbReference type="CDD" id="cd04301">
    <property type="entry name" value="NAT_SF"/>
    <property type="match status" value="1"/>
</dbReference>
<dbReference type="InterPro" id="IPR000182">
    <property type="entry name" value="GNAT_dom"/>
</dbReference>
<accession>A0ABT4VKS8</accession>
<dbReference type="Pfam" id="PF00583">
    <property type="entry name" value="Acetyltransf_1"/>
    <property type="match status" value="1"/>
</dbReference>
<reference evidence="4" key="1">
    <citation type="submission" date="2022-11" db="EMBL/GenBank/DDBJ databases">
        <title>Hoeflea poritis sp. nov., isolated from scleractinian coral Porites lutea.</title>
        <authorList>
            <person name="Zhang G."/>
            <person name="Wei Q."/>
            <person name="Cai L."/>
        </authorList>
    </citation>
    <scope>NUCLEOTIDE SEQUENCE</scope>
    <source>
        <strain evidence="4">E7-10</strain>
    </source>
</reference>
<evidence type="ECO:0000256" key="1">
    <source>
        <dbReference type="ARBA" id="ARBA00022679"/>
    </source>
</evidence>
<keyword evidence="2" id="KW-0012">Acyltransferase</keyword>
<dbReference type="Gene3D" id="3.40.630.30">
    <property type="match status" value="1"/>
</dbReference>
<gene>
    <name evidence="4" type="ORF">OOZ53_08035</name>
</gene>
<dbReference type="RefSeq" id="WP_271088902.1">
    <property type="nucleotide sequence ID" value="NZ_JAPJZH010000004.1"/>
</dbReference>
<evidence type="ECO:0000256" key="2">
    <source>
        <dbReference type="ARBA" id="ARBA00023315"/>
    </source>
</evidence>
<dbReference type="PANTHER" id="PTHR43800">
    <property type="entry name" value="PEPTIDYL-LYSINE N-ACETYLTRANSFERASE YJAB"/>
    <property type="match status" value="1"/>
</dbReference>
<dbReference type="PANTHER" id="PTHR43800:SF1">
    <property type="entry name" value="PEPTIDYL-LYSINE N-ACETYLTRANSFERASE YJAB"/>
    <property type="match status" value="1"/>
</dbReference>
<dbReference type="Proteomes" id="UP001148313">
    <property type="component" value="Unassembled WGS sequence"/>
</dbReference>
<feature type="domain" description="N-acetyltransferase" evidence="3">
    <location>
        <begin position="11"/>
        <end position="163"/>
    </location>
</feature>
<proteinExistence type="predicted"/>